<proteinExistence type="predicted"/>
<comment type="caution">
    <text evidence="2">The sequence shown here is derived from an EMBL/GenBank/DDBJ whole genome shotgun (WGS) entry which is preliminary data.</text>
</comment>
<gene>
    <name evidence="2" type="ORF">AWB98_20570</name>
</gene>
<dbReference type="Proteomes" id="UP000193811">
    <property type="component" value="Unassembled WGS sequence"/>
</dbReference>
<dbReference type="RefSeq" id="WP_085141441.1">
    <property type="nucleotide sequence ID" value="NZ_JACKVA010000009.1"/>
</dbReference>
<accession>A0ABX3V7H6</accession>
<evidence type="ECO:0000259" key="1">
    <source>
        <dbReference type="Pfam" id="PF12770"/>
    </source>
</evidence>
<dbReference type="Pfam" id="PF12770">
    <property type="entry name" value="CHAT"/>
    <property type="match status" value="1"/>
</dbReference>
<evidence type="ECO:0000313" key="2">
    <source>
        <dbReference type="EMBL" id="ORV24642.1"/>
    </source>
</evidence>
<dbReference type="GeneID" id="44297872"/>
<organism evidence="2 3">
    <name type="scientific">Mycolicibacterium conceptionense</name>
    <dbReference type="NCBI Taxonomy" id="451644"/>
    <lineage>
        <taxon>Bacteria</taxon>
        <taxon>Bacillati</taxon>
        <taxon>Actinomycetota</taxon>
        <taxon>Actinomycetes</taxon>
        <taxon>Mycobacteriales</taxon>
        <taxon>Mycobacteriaceae</taxon>
        <taxon>Mycolicibacterium</taxon>
    </lineage>
</organism>
<dbReference type="InterPro" id="IPR024983">
    <property type="entry name" value="CHAT_dom"/>
</dbReference>
<reference evidence="2 3" key="1">
    <citation type="submission" date="2016-01" db="EMBL/GenBank/DDBJ databases">
        <title>The new phylogeny of the genus Mycobacterium.</title>
        <authorList>
            <person name="Tarcisio F."/>
            <person name="Conor M."/>
            <person name="Antonella G."/>
            <person name="Elisabetta G."/>
            <person name="Giulia F.S."/>
            <person name="Sara T."/>
            <person name="Anna F."/>
            <person name="Clotilde B."/>
            <person name="Roberto B."/>
            <person name="Veronica D.S."/>
            <person name="Fabio R."/>
            <person name="Monica P."/>
            <person name="Olivier J."/>
            <person name="Enrico T."/>
            <person name="Nicola S."/>
        </authorList>
    </citation>
    <scope>NUCLEOTIDE SEQUENCE [LARGE SCALE GENOMIC DNA]</scope>
    <source>
        <strain evidence="2 3">CCUG 50187</strain>
    </source>
</reference>
<feature type="domain" description="CHAT" evidence="1">
    <location>
        <begin position="14"/>
        <end position="110"/>
    </location>
</feature>
<name>A0ABX3V7H6_9MYCO</name>
<dbReference type="EMBL" id="LQOP01000020">
    <property type="protein sequence ID" value="ORV24642.1"/>
    <property type="molecule type" value="Genomic_DNA"/>
</dbReference>
<protein>
    <recommendedName>
        <fullName evidence="1">CHAT domain-containing protein</fullName>
    </recommendedName>
</protein>
<evidence type="ECO:0000313" key="3">
    <source>
        <dbReference type="Proteomes" id="UP000193811"/>
    </source>
</evidence>
<keyword evidence="3" id="KW-1185">Reference proteome</keyword>
<sequence length="114" mass="12651">MPAPNGSSDGRYTGCSFVVGALWPVHDLTATIFMARFYLELLSHPSADLHTVSHCVRTVQQWMKTVTVRNIEQFASHTNPPMDLPPQFSGYPNAVRPFDSPHHWAAFILATGSL</sequence>